<accession>A0ABU8NLH3</accession>
<evidence type="ECO:0000313" key="3">
    <source>
        <dbReference type="EMBL" id="MEJ2903101.1"/>
    </source>
</evidence>
<dbReference type="Proteomes" id="UP001378956">
    <property type="component" value="Unassembled WGS sequence"/>
</dbReference>
<gene>
    <name evidence="3" type="ORF">WAE58_11725</name>
</gene>
<keyword evidence="1" id="KW-0732">Signal</keyword>
<feature type="chain" id="PRO_5045805918" evidence="1">
    <location>
        <begin position="25"/>
        <end position="231"/>
    </location>
</feature>
<comment type="caution">
    <text evidence="3">The sequence shown here is derived from an EMBL/GenBank/DDBJ whole genome shotgun (WGS) entry which is preliminary data.</text>
</comment>
<proteinExistence type="predicted"/>
<evidence type="ECO:0000313" key="4">
    <source>
        <dbReference type="Proteomes" id="UP001378956"/>
    </source>
</evidence>
<sequence>MRKNKLYAPLFLFFLITAFNIANAQTKIGIRTGVNFSNANMKDEQGNKGETESIPGFHLGLTVDVPIAGDFYIQPAALYSSKGFRQKGEGFGYSDDFKVTVSYIEVPVNLLYNPKLGTGNLILGAGGYLGYGTGGKWKSASGVLIGDIQIGDNGEVIFKNDAEKGEFGSYLYGKPLDYGVSFLAGYELFNKYSIQFNSEIGLANLQTTYSGIKRKGKMKNTSFSISLGYKF</sequence>
<dbReference type="RefSeq" id="WP_172659684.1">
    <property type="nucleotide sequence ID" value="NZ_CBFGNQ010000016.1"/>
</dbReference>
<feature type="signal peptide" evidence="1">
    <location>
        <begin position="1"/>
        <end position="24"/>
    </location>
</feature>
<keyword evidence="4" id="KW-1185">Reference proteome</keyword>
<name>A0ABU8NLH3_9SPHI</name>
<feature type="domain" description="Outer membrane protein beta-barrel" evidence="2">
    <location>
        <begin position="24"/>
        <end position="205"/>
    </location>
</feature>
<dbReference type="InterPro" id="IPR025665">
    <property type="entry name" value="Beta-barrel_OMP_2"/>
</dbReference>
<evidence type="ECO:0000259" key="2">
    <source>
        <dbReference type="Pfam" id="PF13568"/>
    </source>
</evidence>
<evidence type="ECO:0000256" key="1">
    <source>
        <dbReference type="SAM" id="SignalP"/>
    </source>
</evidence>
<dbReference type="Pfam" id="PF13568">
    <property type="entry name" value="OMP_b-brl_2"/>
    <property type="match status" value="1"/>
</dbReference>
<reference evidence="3 4" key="1">
    <citation type="submission" date="2024-03" db="EMBL/GenBank/DDBJ databases">
        <title>Sequence of Lycoming College Course Isolates.</title>
        <authorList>
            <person name="Plotts O."/>
            <person name="Newman J."/>
        </authorList>
    </citation>
    <scope>NUCLEOTIDE SEQUENCE [LARGE SCALE GENOMIC DNA]</scope>
    <source>
        <strain evidence="3 4">CJB-3</strain>
    </source>
</reference>
<protein>
    <submittedName>
        <fullName evidence="3">Outer membrane beta-barrel protein</fullName>
    </submittedName>
</protein>
<organism evidence="3 4">
    <name type="scientific">Pedobacter panaciterrae</name>
    <dbReference type="NCBI Taxonomy" id="363849"/>
    <lineage>
        <taxon>Bacteria</taxon>
        <taxon>Pseudomonadati</taxon>
        <taxon>Bacteroidota</taxon>
        <taxon>Sphingobacteriia</taxon>
        <taxon>Sphingobacteriales</taxon>
        <taxon>Sphingobacteriaceae</taxon>
        <taxon>Pedobacter</taxon>
    </lineage>
</organism>
<dbReference type="EMBL" id="JBBEUB010000003">
    <property type="protein sequence ID" value="MEJ2903101.1"/>
    <property type="molecule type" value="Genomic_DNA"/>
</dbReference>